<proteinExistence type="predicted"/>
<evidence type="ECO:0000313" key="3">
    <source>
        <dbReference type="Proteomes" id="UP001233172"/>
    </source>
</evidence>
<feature type="non-terminal residue" evidence="2">
    <location>
        <position position="1"/>
    </location>
</feature>
<name>A0AAD8ASH4_BIOPF</name>
<gene>
    <name evidence="2" type="ORF">Bpfe_028955</name>
</gene>
<reference evidence="2" key="1">
    <citation type="journal article" date="2023" name="PLoS Negl. Trop. Dis.">
        <title>A genome sequence for Biomphalaria pfeifferi, the major vector snail for the human-infecting parasite Schistosoma mansoni.</title>
        <authorList>
            <person name="Bu L."/>
            <person name="Lu L."/>
            <person name="Laidemitt M.R."/>
            <person name="Zhang S.M."/>
            <person name="Mutuku M."/>
            <person name="Mkoji G."/>
            <person name="Steinauer M."/>
            <person name="Loker E.S."/>
        </authorList>
    </citation>
    <scope>NUCLEOTIDE SEQUENCE</scope>
    <source>
        <strain evidence="2">KasaAsao</strain>
    </source>
</reference>
<evidence type="ECO:0000256" key="1">
    <source>
        <dbReference type="SAM" id="MobiDB-lite"/>
    </source>
</evidence>
<reference evidence="2" key="2">
    <citation type="submission" date="2023-04" db="EMBL/GenBank/DDBJ databases">
        <authorList>
            <person name="Bu L."/>
            <person name="Lu L."/>
            <person name="Laidemitt M.R."/>
            <person name="Zhang S.M."/>
            <person name="Mutuku M."/>
            <person name="Mkoji G."/>
            <person name="Steinauer M."/>
            <person name="Loker E.S."/>
        </authorList>
    </citation>
    <scope>NUCLEOTIDE SEQUENCE</scope>
    <source>
        <strain evidence="2">KasaAsao</strain>
        <tissue evidence="2">Whole Snail</tissue>
    </source>
</reference>
<comment type="caution">
    <text evidence="2">The sequence shown here is derived from an EMBL/GenBank/DDBJ whole genome shotgun (WGS) entry which is preliminary data.</text>
</comment>
<feature type="compositionally biased region" description="Polar residues" evidence="1">
    <location>
        <begin position="24"/>
        <end position="41"/>
    </location>
</feature>
<sequence>NLTIGQLDKIQPVSRAVSLESLVGQGQQTRSVTPVATQTTDLGKPTYSDCATGTDVARESRVSAAVGTEQNGDVQKRHRSSSVGREPRHKTQELGAERNRRKDKDTE</sequence>
<dbReference type="AlphaFoldDB" id="A0AAD8ASH4"/>
<dbReference type="Proteomes" id="UP001233172">
    <property type="component" value="Unassembled WGS sequence"/>
</dbReference>
<dbReference type="EMBL" id="JASAOG010000268">
    <property type="protein sequence ID" value="KAK0041591.1"/>
    <property type="molecule type" value="Genomic_DNA"/>
</dbReference>
<evidence type="ECO:0000313" key="2">
    <source>
        <dbReference type="EMBL" id="KAK0041591.1"/>
    </source>
</evidence>
<protein>
    <submittedName>
        <fullName evidence="2">Uncharacterized protein</fullName>
    </submittedName>
</protein>
<feature type="compositionally biased region" description="Basic and acidic residues" evidence="1">
    <location>
        <begin position="85"/>
        <end position="107"/>
    </location>
</feature>
<feature type="non-terminal residue" evidence="2">
    <location>
        <position position="107"/>
    </location>
</feature>
<accession>A0AAD8ASH4</accession>
<feature type="region of interest" description="Disordered" evidence="1">
    <location>
        <begin position="22"/>
        <end position="107"/>
    </location>
</feature>
<keyword evidence="3" id="KW-1185">Reference proteome</keyword>
<organism evidence="2 3">
    <name type="scientific">Biomphalaria pfeifferi</name>
    <name type="common">Bloodfluke planorb</name>
    <name type="synonym">Freshwater snail</name>
    <dbReference type="NCBI Taxonomy" id="112525"/>
    <lineage>
        <taxon>Eukaryota</taxon>
        <taxon>Metazoa</taxon>
        <taxon>Spiralia</taxon>
        <taxon>Lophotrochozoa</taxon>
        <taxon>Mollusca</taxon>
        <taxon>Gastropoda</taxon>
        <taxon>Heterobranchia</taxon>
        <taxon>Euthyneura</taxon>
        <taxon>Panpulmonata</taxon>
        <taxon>Hygrophila</taxon>
        <taxon>Lymnaeoidea</taxon>
        <taxon>Planorbidae</taxon>
        <taxon>Biomphalaria</taxon>
    </lineage>
</organism>